<sequence length="294" mass="32678">MEQMQILGLVALVAGVAKTAILFFSETQNKLTSAFALVCLSMILQNTFEFLVAITYHSDPYLATWLLHSEMLSIVFLAYCLLIFSLTVAENEYIRPITLLFGFGALMCTYLLLTGQLVLGYEQAGYSVISIPGPFYVVLNSFVSLAVFSMLVILIYTSLTKSGEVRSRSLQVLIAIAPVCLTALTVQILRFKGFNSSTAVFMPIATTFFVAMMVLYQSGRIVIFKIKWTVIWKLAVSMRDVKLSEWVGLVEELLVKEAMRESDNNQTEAAKLIGSNQTTVGRKFKKYEGGGEIN</sequence>
<feature type="transmembrane region" description="Helical" evidence="1">
    <location>
        <begin position="133"/>
        <end position="157"/>
    </location>
</feature>
<feature type="transmembrane region" description="Helical" evidence="1">
    <location>
        <begin position="62"/>
        <end position="86"/>
    </location>
</feature>
<dbReference type="Gene3D" id="1.10.10.60">
    <property type="entry name" value="Homeodomain-like"/>
    <property type="match status" value="1"/>
</dbReference>
<name>A0A2A4X2M4_9GAMM</name>
<dbReference type="EMBL" id="NVUL01000058">
    <property type="protein sequence ID" value="PCI76349.1"/>
    <property type="molecule type" value="Genomic_DNA"/>
</dbReference>
<dbReference type="SUPFAM" id="SSF46689">
    <property type="entry name" value="Homeodomain-like"/>
    <property type="match status" value="1"/>
</dbReference>
<accession>A0A2A4X2M4</accession>
<feature type="transmembrane region" description="Helical" evidence="1">
    <location>
        <begin position="6"/>
        <end position="24"/>
    </location>
</feature>
<dbReference type="AlphaFoldDB" id="A0A2A4X2M4"/>
<dbReference type="Proteomes" id="UP000218767">
    <property type="component" value="Unassembled WGS sequence"/>
</dbReference>
<keyword evidence="1" id="KW-0472">Membrane</keyword>
<feature type="domain" description="DNA binding HTH" evidence="2">
    <location>
        <begin position="250"/>
        <end position="287"/>
    </location>
</feature>
<proteinExistence type="predicted"/>
<evidence type="ECO:0000313" key="4">
    <source>
        <dbReference type="Proteomes" id="UP000218767"/>
    </source>
</evidence>
<dbReference type="InterPro" id="IPR002197">
    <property type="entry name" value="HTH_Fis"/>
</dbReference>
<feature type="transmembrane region" description="Helical" evidence="1">
    <location>
        <begin position="93"/>
        <end position="113"/>
    </location>
</feature>
<dbReference type="Pfam" id="PF02954">
    <property type="entry name" value="HTH_8"/>
    <property type="match status" value="1"/>
</dbReference>
<feature type="transmembrane region" description="Helical" evidence="1">
    <location>
        <begin position="197"/>
        <end position="216"/>
    </location>
</feature>
<keyword evidence="1" id="KW-0812">Transmembrane</keyword>
<feature type="transmembrane region" description="Helical" evidence="1">
    <location>
        <begin position="31"/>
        <end position="56"/>
    </location>
</feature>
<dbReference type="GO" id="GO:0043565">
    <property type="term" value="F:sequence-specific DNA binding"/>
    <property type="evidence" value="ECO:0007669"/>
    <property type="project" value="InterPro"/>
</dbReference>
<reference evidence="4" key="1">
    <citation type="submission" date="2017-08" db="EMBL/GenBank/DDBJ databases">
        <title>A dynamic microbial community with high functional redundancy inhabits the cold, oxic subseafloor aquifer.</title>
        <authorList>
            <person name="Tully B.J."/>
            <person name="Wheat C.G."/>
            <person name="Glazer B.T."/>
            <person name="Huber J.A."/>
        </authorList>
    </citation>
    <scope>NUCLEOTIDE SEQUENCE [LARGE SCALE GENOMIC DNA]</scope>
</reference>
<evidence type="ECO:0000256" key="1">
    <source>
        <dbReference type="SAM" id="Phobius"/>
    </source>
</evidence>
<dbReference type="PRINTS" id="PR01590">
    <property type="entry name" value="HTHFIS"/>
</dbReference>
<dbReference type="InterPro" id="IPR009057">
    <property type="entry name" value="Homeodomain-like_sf"/>
</dbReference>
<evidence type="ECO:0000259" key="2">
    <source>
        <dbReference type="Pfam" id="PF02954"/>
    </source>
</evidence>
<gene>
    <name evidence="3" type="ORF">COB20_10800</name>
</gene>
<protein>
    <recommendedName>
        <fullName evidence="2">DNA binding HTH domain-containing protein</fullName>
    </recommendedName>
</protein>
<comment type="caution">
    <text evidence="3">The sequence shown here is derived from an EMBL/GenBank/DDBJ whole genome shotgun (WGS) entry which is preliminary data.</text>
</comment>
<feature type="transmembrane region" description="Helical" evidence="1">
    <location>
        <begin position="169"/>
        <end position="191"/>
    </location>
</feature>
<organism evidence="3 4">
    <name type="scientific">SAR86 cluster bacterium</name>
    <dbReference type="NCBI Taxonomy" id="2030880"/>
    <lineage>
        <taxon>Bacteria</taxon>
        <taxon>Pseudomonadati</taxon>
        <taxon>Pseudomonadota</taxon>
        <taxon>Gammaproteobacteria</taxon>
        <taxon>SAR86 cluster</taxon>
    </lineage>
</organism>
<evidence type="ECO:0000313" key="3">
    <source>
        <dbReference type="EMBL" id="PCI76349.1"/>
    </source>
</evidence>
<keyword evidence="1" id="KW-1133">Transmembrane helix</keyword>